<sequence>MKYCHGLRASSIFSSSLCLLTCTISASQGRDQNATRVVPQNCYLAVKTPFTDLPDGISFTFQTDAREQPALNGHSSRLHPVVH</sequence>
<dbReference type="AlphaFoldDB" id="A0AAW0E7U0"/>
<keyword evidence="1" id="KW-0732">Signal</keyword>
<comment type="caution">
    <text evidence="2">The sequence shown here is derived from an EMBL/GenBank/DDBJ whole genome shotgun (WGS) entry which is preliminary data.</text>
</comment>
<evidence type="ECO:0000256" key="1">
    <source>
        <dbReference type="SAM" id="SignalP"/>
    </source>
</evidence>
<organism evidence="2 3">
    <name type="scientific">Favolaschia claudopus</name>
    <dbReference type="NCBI Taxonomy" id="2862362"/>
    <lineage>
        <taxon>Eukaryota</taxon>
        <taxon>Fungi</taxon>
        <taxon>Dikarya</taxon>
        <taxon>Basidiomycota</taxon>
        <taxon>Agaricomycotina</taxon>
        <taxon>Agaricomycetes</taxon>
        <taxon>Agaricomycetidae</taxon>
        <taxon>Agaricales</taxon>
        <taxon>Marasmiineae</taxon>
        <taxon>Mycenaceae</taxon>
        <taxon>Favolaschia</taxon>
    </lineage>
</organism>
<feature type="signal peptide" evidence="1">
    <location>
        <begin position="1"/>
        <end position="29"/>
    </location>
</feature>
<proteinExistence type="predicted"/>
<keyword evidence="3" id="KW-1185">Reference proteome</keyword>
<dbReference type="EMBL" id="JAWWNJ010000003">
    <property type="protein sequence ID" value="KAK7059938.1"/>
    <property type="molecule type" value="Genomic_DNA"/>
</dbReference>
<protein>
    <submittedName>
        <fullName evidence="2">Uncharacterized protein</fullName>
    </submittedName>
</protein>
<dbReference type="Proteomes" id="UP001362999">
    <property type="component" value="Unassembled WGS sequence"/>
</dbReference>
<evidence type="ECO:0000313" key="2">
    <source>
        <dbReference type="EMBL" id="KAK7059938.1"/>
    </source>
</evidence>
<feature type="chain" id="PRO_5043597754" evidence="1">
    <location>
        <begin position="30"/>
        <end position="83"/>
    </location>
</feature>
<name>A0AAW0E7U0_9AGAR</name>
<accession>A0AAW0E7U0</accession>
<reference evidence="2 3" key="1">
    <citation type="journal article" date="2024" name="J Genomics">
        <title>Draft genome sequencing and assembly of Favolaschia claudopus CIRM-BRFM 2984 isolated from oak limbs.</title>
        <authorList>
            <person name="Navarro D."/>
            <person name="Drula E."/>
            <person name="Chaduli D."/>
            <person name="Cazenave R."/>
            <person name="Ahrendt S."/>
            <person name="Wang J."/>
            <person name="Lipzen A."/>
            <person name="Daum C."/>
            <person name="Barry K."/>
            <person name="Grigoriev I.V."/>
            <person name="Favel A."/>
            <person name="Rosso M.N."/>
            <person name="Martin F."/>
        </authorList>
    </citation>
    <scope>NUCLEOTIDE SEQUENCE [LARGE SCALE GENOMIC DNA]</scope>
    <source>
        <strain evidence="2 3">CIRM-BRFM 2984</strain>
    </source>
</reference>
<gene>
    <name evidence="2" type="ORF">R3P38DRAFT_974936</name>
</gene>
<evidence type="ECO:0000313" key="3">
    <source>
        <dbReference type="Proteomes" id="UP001362999"/>
    </source>
</evidence>